<evidence type="ECO:0000259" key="3">
    <source>
        <dbReference type="Pfam" id="PF01557"/>
    </source>
</evidence>
<reference evidence="4 5" key="1">
    <citation type="submission" date="2023-11" db="EMBL/GenBank/DDBJ databases">
        <authorList>
            <person name="Val-Calvo J."/>
            <person name="Scortti M."/>
            <person name="Vazquez-Boland J."/>
        </authorList>
    </citation>
    <scope>NUCLEOTIDE SEQUENCE [LARGE SCALE GENOMIC DNA]</scope>
    <source>
        <strain evidence="4 5">PAM 2766</strain>
    </source>
</reference>
<name>A0ABW9FF27_9NOCA</name>
<dbReference type="PANTHER" id="PTHR42796">
    <property type="entry name" value="FUMARYLACETOACETATE HYDROLASE DOMAIN-CONTAINING PROTEIN 2A-RELATED"/>
    <property type="match status" value="1"/>
</dbReference>
<protein>
    <submittedName>
        <fullName evidence="4">Fumarylacetoacetate hydrolase family protein</fullName>
    </submittedName>
</protein>
<comment type="similarity">
    <text evidence="1">Belongs to the FAH family.</text>
</comment>
<keyword evidence="2" id="KW-0479">Metal-binding</keyword>
<dbReference type="InterPro" id="IPR036663">
    <property type="entry name" value="Fumarylacetoacetase_C_sf"/>
</dbReference>
<keyword evidence="4" id="KW-0378">Hydrolase</keyword>
<dbReference type="SUPFAM" id="SSF56529">
    <property type="entry name" value="FAH"/>
    <property type="match status" value="1"/>
</dbReference>
<proteinExistence type="inferred from homology"/>
<organism evidence="4 5">
    <name type="scientific">Rhodococcus parequi</name>
    <dbReference type="NCBI Taxonomy" id="3137122"/>
    <lineage>
        <taxon>Bacteria</taxon>
        <taxon>Bacillati</taxon>
        <taxon>Actinomycetota</taxon>
        <taxon>Actinomycetes</taxon>
        <taxon>Mycobacteriales</taxon>
        <taxon>Nocardiaceae</taxon>
        <taxon>Rhodococcus</taxon>
    </lineage>
</organism>
<dbReference type="RefSeq" id="WP_420164699.1">
    <property type="nucleotide sequence ID" value="NZ_JBDLNV010000004.1"/>
</dbReference>
<dbReference type="PANTHER" id="PTHR42796:SF4">
    <property type="entry name" value="FUMARYLACETOACETATE HYDROLASE DOMAIN-CONTAINING PROTEIN 2A"/>
    <property type="match status" value="1"/>
</dbReference>
<dbReference type="GO" id="GO:0016787">
    <property type="term" value="F:hydrolase activity"/>
    <property type="evidence" value="ECO:0007669"/>
    <property type="project" value="UniProtKB-KW"/>
</dbReference>
<dbReference type="InterPro" id="IPR051121">
    <property type="entry name" value="FAH"/>
</dbReference>
<feature type="domain" description="Fumarylacetoacetase-like C-terminal" evidence="3">
    <location>
        <begin position="74"/>
        <end position="276"/>
    </location>
</feature>
<sequence>MRVANLSGRTVLVDGDRAVDVHTASAGRFGPDPAAVYAEWPAFADWARTVSGTAAGEAFDSRDLGAPSPAPSQVFAIGLNYRDHAAETGLDAPDAPPTFTKFASCLTGPDTDLALPTDTVDWEVELVAVIGREATGVAADDAWAYVAGLTVGQDFSERTSQMAGPAPQFSLAKSFPGFGATGPWLVTPDEFTDRDDLAIACEIDGETVQSGRTAQMMFPVAELVAHLSAVCTLRPGDLIFTGTPAGVGVGRTPQRFLVPGNVVTSRIEGIGSLVQRCVPGPR</sequence>
<comment type="caution">
    <text evidence="4">The sequence shown here is derived from an EMBL/GenBank/DDBJ whole genome shotgun (WGS) entry which is preliminary data.</text>
</comment>
<dbReference type="Gene3D" id="3.90.850.10">
    <property type="entry name" value="Fumarylacetoacetase-like, C-terminal domain"/>
    <property type="match status" value="1"/>
</dbReference>
<accession>A0ABW9FF27</accession>
<dbReference type="InterPro" id="IPR011234">
    <property type="entry name" value="Fumarylacetoacetase-like_C"/>
</dbReference>
<keyword evidence="5" id="KW-1185">Reference proteome</keyword>
<evidence type="ECO:0000313" key="5">
    <source>
        <dbReference type="Proteomes" id="UP001629745"/>
    </source>
</evidence>
<evidence type="ECO:0000256" key="2">
    <source>
        <dbReference type="ARBA" id="ARBA00022723"/>
    </source>
</evidence>
<dbReference type="EMBL" id="JBDLNV010000004">
    <property type="protein sequence ID" value="MFM1724145.1"/>
    <property type="molecule type" value="Genomic_DNA"/>
</dbReference>
<gene>
    <name evidence="4" type="ORF">ABEU20_002721</name>
</gene>
<dbReference type="Pfam" id="PF01557">
    <property type="entry name" value="FAA_hydrolase"/>
    <property type="match status" value="1"/>
</dbReference>
<evidence type="ECO:0000313" key="4">
    <source>
        <dbReference type="EMBL" id="MFM1724145.1"/>
    </source>
</evidence>
<evidence type="ECO:0000256" key="1">
    <source>
        <dbReference type="ARBA" id="ARBA00010211"/>
    </source>
</evidence>
<dbReference type="Proteomes" id="UP001629745">
    <property type="component" value="Unassembled WGS sequence"/>
</dbReference>